<dbReference type="InterPro" id="IPR009057">
    <property type="entry name" value="Homeodomain-like_sf"/>
</dbReference>
<protein>
    <recommendedName>
        <fullName evidence="5">Transposase</fullName>
    </recommendedName>
</protein>
<reference evidence="4" key="1">
    <citation type="submission" date="2008-04" db="EMBL/GenBank/DDBJ databases">
        <title>Complete sequence of plasmid 1 of Nostoc punctiforme ATCC 29133.</title>
        <authorList>
            <consortium name="US DOE Joint Genome Institute"/>
            <person name="Copeland A."/>
            <person name="Lucas S."/>
            <person name="Lapidus A."/>
            <person name="Glavina del Rio T."/>
            <person name="Dalin E."/>
            <person name="Tice H."/>
            <person name="Pitluck S."/>
            <person name="Chain P."/>
            <person name="Malfatti S."/>
            <person name="Shin M."/>
            <person name="Vergez L."/>
            <person name="Schmutz J."/>
            <person name="Larimer F."/>
            <person name="Land M."/>
            <person name="Hauser L."/>
            <person name="Kyrpides N."/>
            <person name="Kim E."/>
            <person name="Meeks J.C."/>
            <person name="Elhai J."/>
            <person name="Campbell E.L."/>
            <person name="Thiel T."/>
            <person name="Longmire J."/>
            <person name="Potts M."/>
            <person name="Atlas R."/>
        </authorList>
    </citation>
    <scope>NUCLEOTIDE SEQUENCE [LARGE SCALE GENOMIC DNA]</scope>
    <source>
        <strain evidence="4">ATCC 29133 / PCC 73102</strain>
        <plasmid evidence="4">Plasmid pNPUN01</plasmid>
    </source>
</reference>
<organism evidence="3 4">
    <name type="scientific">Nostoc punctiforme (strain ATCC 29133 / PCC 73102)</name>
    <dbReference type="NCBI Taxonomy" id="63737"/>
    <lineage>
        <taxon>Bacteria</taxon>
        <taxon>Bacillati</taxon>
        <taxon>Cyanobacteriota</taxon>
        <taxon>Cyanophyceae</taxon>
        <taxon>Nostocales</taxon>
        <taxon>Nostocaceae</taxon>
        <taxon>Nostoc</taxon>
    </lineage>
</organism>
<dbReference type="RefSeq" id="WP_012412977.1">
    <property type="nucleotide sequence ID" value="NC_010631.1"/>
</dbReference>
<dbReference type="Proteomes" id="UP000001191">
    <property type="component" value="Plasmid pNPUN01"/>
</dbReference>
<evidence type="ECO:0000313" key="3">
    <source>
        <dbReference type="EMBL" id="ACC84956.1"/>
    </source>
</evidence>
<keyword evidence="4" id="KW-1185">Reference proteome</keyword>
<feature type="domain" description="Tc1-like transposase DDE" evidence="1">
    <location>
        <begin position="200"/>
        <end position="352"/>
    </location>
</feature>
<evidence type="ECO:0000259" key="1">
    <source>
        <dbReference type="Pfam" id="PF13358"/>
    </source>
</evidence>
<dbReference type="OrthoDB" id="5511915at2"/>
<evidence type="ECO:0000259" key="2">
    <source>
        <dbReference type="Pfam" id="PF13592"/>
    </source>
</evidence>
<accession>B2JAK2</accession>
<evidence type="ECO:0008006" key="5">
    <source>
        <dbReference type="Google" id="ProtNLM"/>
    </source>
</evidence>
<dbReference type="InterPro" id="IPR036397">
    <property type="entry name" value="RNaseH_sf"/>
</dbReference>
<dbReference type="GO" id="GO:0003676">
    <property type="term" value="F:nucleic acid binding"/>
    <property type="evidence" value="ECO:0007669"/>
    <property type="project" value="InterPro"/>
</dbReference>
<dbReference type="AlphaFoldDB" id="B2JAK2"/>
<dbReference type="InterPro" id="IPR038717">
    <property type="entry name" value="Tc1-like_DDE_dom"/>
</dbReference>
<geneLocation type="plasmid" evidence="3 4">
    <name>pNPUN01</name>
</geneLocation>
<dbReference type="PhylomeDB" id="B2JAK2"/>
<keyword evidence="3" id="KW-0614">Plasmid</keyword>
<proteinExistence type="predicted"/>
<dbReference type="EnsemblBacteria" id="ACC84956">
    <property type="protein sequence ID" value="ACC84956"/>
    <property type="gene ID" value="Npun_AF074"/>
</dbReference>
<name>B2JAK2_NOSP7</name>
<dbReference type="SUPFAM" id="SSF46689">
    <property type="entry name" value="Homeodomain-like"/>
    <property type="match status" value="1"/>
</dbReference>
<dbReference type="EMBL" id="CP001038">
    <property type="protein sequence ID" value="ACC84956.1"/>
    <property type="molecule type" value="Genomic_DNA"/>
</dbReference>
<dbReference type="HOGENOM" id="CLU_841494_0_0_3"/>
<dbReference type="InterPro" id="IPR025959">
    <property type="entry name" value="Winged_HTH_dom"/>
</dbReference>
<feature type="domain" description="Winged helix-turn helix" evidence="2">
    <location>
        <begin position="108"/>
        <end position="167"/>
    </location>
</feature>
<dbReference type="KEGG" id="npu:Npun_AF074"/>
<dbReference type="InterPro" id="IPR047655">
    <property type="entry name" value="Transpos_IS630-like"/>
</dbReference>
<evidence type="ECO:0000313" key="4">
    <source>
        <dbReference type="Proteomes" id="UP000001191"/>
    </source>
</evidence>
<dbReference type="NCBIfam" id="NF033545">
    <property type="entry name" value="transpos_IS630"/>
    <property type="match status" value="1"/>
</dbReference>
<dbReference type="Gene3D" id="3.30.420.10">
    <property type="entry name" value="Ribonuclease H-like superfamily/Ribonuclease H"/>
    <property type="match status" value="1"/>
</dbReference>
<dbReference type="Pfam" id="PF13358">
    <property type="entry name" value="DDE_3"/>
    <property type="match status" value="1"/>
</dbReference>
<dbReference type="Pfam" id="PF13592">
    <property type="entry name" value="HTH_33"/>
    <property type="match status" value="1"/>
</dbReference>
<gene>
    <name evidence="3" type="ordered locus">Npun_AF074</name>
</gene>
<sequence length="383" mass="44994">MPPPAKNFLTTEQVSKLQQALKESELPHVRERILIILLQNDGKPQQETAKFLGCSRRTVAYWCMHGDPDDLETLHNKREYEHYRKATPEYIELLLKTVDQEPSDLGYDFGRWTAERLATYLTQKTGIDLSSSQLRRILKRKKYSYIWAKYDLEDKQNPIERAKFKEKLTQYLSIAREQPERFQVWFWDVSVAGARTRATSGFSLRVIRCKGWGKKGKRKNVPGERRCGRVNVMGAIRELDRKRVCFFVKKGNADIFYEQLQQLNGLIKQEWVSIGNRFEDFAKSGPKIILILDNASFHKRKDVLTKISQEFPNFVLEFLPAYSPDYNIIELVWHSCKEYIAHRLFKLVDELKSLLDKLLNQGELVIKWHRKIRNKGNIHYVAA</sequence>
<dbReference type="Pfam" id="PF13384">
    <property type="entry name" value="HTH_23"/>
    <property type="match status" value="1"/>
</dbReference>